<evidence type="ECO:0000259" key="1">
    <source>
        <dbReference type="SMART" id="SM00943"/>
    </source>
</evidence>
<dbReference type="STRING" id="572546.Arcpr_0947"/>
<organism evidence="2 3">
    <name type="scientific">Archaeoglobus profundus (strain DSM 5631 / JCM 9629 / NBRC 100127 / Av18)</name>
    <dbReference type="NCBI Taxonomy" id="572546"/>
    <lineage>
        <taxon>Archaea</taxon>
        <taxon>Methanobacteriati</taxon>
        <taxon>Methanobacteriota</taxon>
        <taxon>Archaeoglobi</taxon>
        <taxon>Archaeoglobales</taxon>
        <taxon>Archaeoglobaceae</taxon>
        <taxon>Archaeoglobus</taxon>
    </lineage>
</organism>
<dbReference type="Proteomes" id="UP000001901">
    <property type="component" value="Chromosome"/>
</dbReference>
<dbReference type="SMART" id="SM00943">
    <property type="entry name" value="Prim-Pol"/>
    <property type="match status" value="1"/>
</dbReference>
<accession>D2RI83</accession>
<dbReference type="EMBL" id="CP001857">
    <property type="protein sequence ID" value="ADB58008.1"/>
    <property type="molecule type" value="Genomic_DNA"/>
</dbReference>
<feature type="domain" description="DNA primase/polymerase bifunctional N-terminal" evidence="1">
    <location>
        <begin position="16"/>
        <end position="203"/>
    </location>
</feature>
<gene>
    <name evidence="2" type="ordered locus">Arcpr_0947</name>
</gene>
<proteinExistence type="predicted"/>
<name>D2RI83_ARCPA</name>
<sequence>MSGFNEDIKNEYLSLLEKYDQLGWKFIPLEGKRPFWKGWDDPEKWYSGEYSNEETINEIVTSRFKFNVGIVTGSLSKILRIDVDQPKILGWNPEPAIKKGGLAHTTSRGVALVVRSENPEVLAFSKKLVKRKEEIDQSLLFYPEDAGKETVTILEILGDGRQFVAPPSIHPDKRTRYEWLTPLPNSPDQILTINSIEELYSLLLECCANKELINELFEDYFKEKSRADTGEEGKKADDLLEKWLEILLKHLDVADDKGNYISIHCPFHPPDEKPSFAIYRNTYLAVDFHYRVNFNENFISILLDECWEI</sequence>
<protein>
    <submittedName>
        <fullName evidence="2">Bifunctional DNA primase/polymerase</fullName>
    </submittedName>
</protein>
<dbReference type="RefSeq" id="WP_012940344.1">
    <property type="nucleotide sequence ID" value="NC_013741.1"/>
</dbReference>
<evidence type="ECO:0000313" key="2">
    <source>
        <dbReference type="EMBL" id="ADB58008.1"/>
    </source>
</evidence>
<dbReference type="PaxDb" id="572546-Arcpr_0947"/>
<keyword evidence="3" id="KW-1185">Reference proteome</keyword>
<reference evidence="2 3" key="1">
    <citation type="journal article" date="2010" name="Stand. Genomic Sci.">
        <title>Complete genome sequence of Archaeoglobus profundus type strain (AV18).</title>
        <authorList>
            <person name="von Jan M."/>
            <person name="Lapidus A."/>
            <person name="Del Rio T.G."/>
            <person name="Copeland A."/>
            <person name="Tice H."/>
            <person name="Cheng J.F."/>
            <person name="Lucas S."/>
            <person name="Chen F."/>
            <person name="Nolan M."/>
            <person name="Goodwin L."/>
            <person name="Han C."/>
            <person name="Pitluck S."/>
            <person name="Liolios K."/>
            <person name="Ivanova N."/>
            <person name="Mavromatis K."/>
            <person name="Ovchinnikova G."/>
            <person name="Chertkov O."/>
            <person name="Pati A."/>
            <person name="Chen A."/>
            <person name="Palaniappan K."/>
            <person name="Land M."/>
            <person name="Hauser L."/>
            <person name="Chang Y.J."/>
            <person name="Jeffries C.D."/>
            <person name="Saunders E."/>
            <person name="Brettin T."/>
            <person name="Detter J.C."/>
            <person name="Chain P."/>
            <person name="Eichinger K."/>
            <person name="Huber H."/>
            <person name="Spring S."/>
            <person name="Rohde M."/>
            <person name="Goker M."/>
            <person name="Wirth R."/>
            <person name="Woyke T."/>
            <person name="Bristow J."/>
            <person name="Eisen J.A."/>
            <person name="Markowitz V."/>
            <person name="Hugenholtz P."/>
            <person name="Kyrpides N.C."/>
            <person name="Klenk H.P."/>
        </authorList>
    </citation>
    <scope>NUCLEOTIDE SEQUENCE [LARGE SCALE GENOMIC DNA]</scope>
    <source>
        <strain evidence="3">DSM 5631 / JCM 9629 / NBRC 100127 / Av18</strain>
    </source>
</reference>
<dbReference type="InterPro" id="IPR015330">
    <property type="entry name" value="DNA_primase/pol_bifunc_N"/>
</dbReference>
<dbReference type="Pfam" id="PF09250">
    <property type="entry name" value="Prim-Pol"/>
    <property type="match status" value="1"/>
</dbReference>
<dbReference type="AlphaFoldDB" id="D2RI83"/>
<dbReference type="GeneID" id="8739613"/>
<dbReference type="HOGENOM" id="CLU_898943_0_0_2"/>
<dbReference type="KEGG" id="apo:Arcpr_0947"/>
<evidence type="ECO:0000313" key="3">
    <source>
        <dbReference type="Proteomes" id="UP000001901"/>
    </source>
</evidence>